<feature type="compositionally biased region" description="Basic residues" evidence="1">
    <location>
        <begin position="841"/>
        <end position="852"/>
    </location>
</feature>
<feature type="compositionally biased region" description="Polar residues" evidence="1">
    <location>
        <begin position="767"/>
        <end position="780"/>
    </location>
</feature>
<reference evidence="2 3" key="1">
    <citation type="submission" date="2020-01" db="EMBL/GenBank/DDBJ databases">
        <authorList>
            <person name="Gupta K D."/>
        </authorList>
    </citation>
    <scope>NUCLEOTIDE SEQUENCE [LARGE SCALE GENOMIC DNA]</scope>
</reference>
<protein>
    <submittedName>
        <fullName evidence="2">Uncharacterized protein</fullName>
    </submittedName>
</protein>
<accession>A0A8S0W5L7</accession>
<comment type="caution">
    <text evidence="2">The sequence shown here is derived from an EMBL/GenBank/DDBJ whole genome shotgun (WGS) entry which is preliminary data.</text>
</comment>
<proteinExistence type="predicted"/>
<name>A0A8S0W5L7_CYCAE</name>
<evidence type="ECO:0000313" key="2">
    <source>
        <dbReference type="EMBL" id="CAA7263574.1"/>
    </source>
</evidence>
<gene>
    <name evidence="2" type="ORF">AAE3_LOCUS5860</name>
</gene>
<organism evidence="2 3">
    <name type="scientific">Cyclocybe aegerita</name>
    <name type="common">Black poplar mushroom</name>
    <name type="synonym">Agrocybe aegerita</name>
    <dbReference type="NCBI Taxonomy" id="1973307"/>
    <lineage>
        <taxon>Eukaryota</taxon>
        <taxon>Fungi</taxon>
        <taxon>Dikarya</taxon>
        <taxon>Basidiomycota</taxon>
        <taxon>Agaricomycotina</taxon>
        <taxon>Agaricomycetes</taxon>
        <taxon>Agaricomycetidae</taxon>
        <taxon>Agaricales</taxon>
        <taxon>Agaricineae</taxon>
        <taxon>Bolbitiaceae</taxon>
        <taxon>Cyclocybe</taxon>
    </lineage>
</organism>
<sequence length="899" mass="101408">MSLALSSESANRSQETEDALKSRKRIDALLKGYYVQRATEDFSKDTSARGVLSPETINELKQWIVKWVLSDDDESYIFWLYGEGDPEIALIGHSAMQELQRHREHFDTTATVVLSDEDSGEELLGSEQILPTIVYQLAIGLPSFRGFVLDAFDGDPTILSRSPDHQMDELLIKPFCKAAAKEPSMKKNVIFIAGVDDNTNIDEDDFLGSFLPRLHRLESALPRLKFIFVGTKNPSARHLYGIRQPVMRQISLHHGHHSTKVQRETDSFFERLVSDSLTSEQEIAKLATRAGGFSQYRIIVAGFYQRDQNKNVVKRSEKYLASNRTIQLNQKLAEQGTYFPPEDRHGLSYLLRTLLTILLLSGGDMPLSHLAKFLFMDARWLRTLLMRGLSPIIFHSPRQPVKDTYVRIAHPSLTDFLQDRTRSGKFYINSDDALPQLRPAFLLRGHLLSPDCFMQEVICYRKRCTNPTHQIKLRIDPPLTWSAASFVDLVITPSTPYHETGILFEEVVKFRIEDLLELQLAASESLAEQWEALWRGTMIWAVIPVFLMLLPKDREEKRRHSDALEMLISKEIRTYIDGESQGLKHLLVCALFETELRISALDDFGRLKEQIFHLEDSEVLIDRGSLCLGRIFQTKVQEPSPSVLLLKALKSAGSPQNRYFADTARECVKWLCEGSDRPPRPPLAEDEVEHARELCLALISRILPKTAPQDFLSQYLGTHPLPEFLGELSKGSRKAGKAVEKYLEVSALQQILAGLSTDVINLSISSKAETTTDSASSIGSSKKGEVARRTTPSTGEGPSTSVGVLGTSSEDVEGPTNEPGPPTNNLAAARLQHHYTDRSKLGKKKERSKSKPLPKEKTSEQFSKYIQYMHLPFIFRLIFTFRSLKKIKNKGEGNEGGKA</sequence>
<dbReference type="Proteomes" id="UP000467700">
    <property type="component" value="Unassembled WGS sequence"/>
</dbReference>
<evidence type="ECO:0000256" key="1">
    <source>
        <dbReference type="SAM" id="MobiDB-lite"/>
    </source>
</evidence>
<dbReference type="AlphaFoldDB" id="A0A8S0W5L7"/>
<dbReference type="EMBL" id="CACVBS010000040">
    <property type="protein sequence ID" value="CAA7263574.1"/>
    <property type="molecule type" value="Genomic_DNA"/>
</dbReference>
<keyword evidence="3" id="KW-1185">Reference proteome</keyword>
<feature type="compositionally biased region" description="Low complexity" evidence="1">
    <location>
        <begin position="790"/>
        <end position="804"/>
    </location>
</feature>
<feature type="region of interest" description="Disordered" evidence="1">
    <location>
        <begin position="767"/>
        <end position="858"/>
    </location>
</feature>
<evidence type="ECO:0000313" key="3">
    <source>
        <dbReference type="Proteomes" id="UP000467700"/>
    </source>
</evidence>